<evidence type="ECO:0000256" key="5">
    <source>
        <dbReference type="ARBA" id="ARBA00022989"/>
    </source>
</evidence>
<protein>
    <submittedName>
        <fullName evidence="9">EmrB/QacA subfamily drug resistance transporter</fullName>
    </submittedName>
</protein>
<feature type="transmembrane region" description="Helical" evidence="7">
    <location>
        <begin position="479"/>
        <end position="502"/>
    </location>
</feature>
<feature type="transmembrane region" description="Helical" evidence="7">
    <location>
        <begin position="398"/>
        <end position="417"/>
    </location>
</feature>
<evidence type="ECO:0000313" key="10">
    <source>
        <dbReference type="Proteomes" id="UP000240978"/>
    </source>
</evidence>
<dbReference type="GO" id="GO:0005886">
    <property type="term" value="C:plasma membrane"/>
    <property type="evidence" value="ECO:0007669"/>
    <property type="project" value="UniProtKB-SubCell"/>
</dbReference>
<dbReference type="GO" id="GO:0022857">
    <property type="term" value="F:transmembrane transporter activity"/>
    <property type="evidence" value="ECO:0007669"/>
    <property type="project" value="InterPro"/>
</dbReference>
<dbReference type="InterPro" id="IPR020846">
    <property type="entry name" value="MFS_dom"/>
</dbReference>
<feature type="transmembrane region" description="Helical" evidence="7">
    <location>
        <begin position="232"/>
        <end position="251"/>
    </location>
</feature>
<dbReference type="Pfam" id="PF07690">
    <property type="entry name" value="MFS_1"/>
    <property type="match status" value="1"/>
</dbReference>
<evidence type="ECO:0000256" key="7">
    <source>
        <dbReference type="SAM" id="Phobius"/>
    </source>
</evidence>
<feature type="transmembrane region" description="Helical" evidence="7">
    <location>
        <begin position="139"/>
        <end position="161"/>
    </location>
</feature>
<keyword evidence="6 7" id="KW-0472">Membrane</keyword>
<dbReference type="RefSeq" id="WP_106601179.1">
    <property type="nucleotide sequence ID" value="NZ_PYGK01000002.1"/>
</dbReference>
<dbReference type="NCBIfam" id="TIGR00711">
    <property type="entry name" value="efflux_EmrB"/>
    <property type="match status" value="1"/>
</dbReference>
<dbReference type="SUPFAM" id="SSF103473">
    <property type="entry name" value="MFS general substrate transporter"/>
    <property type="match status" value="1"/>
</dbReference>
<dbReference type="CDD" id="cd17321">
    <property type="entry name" value="MFS_MMR_MDR_like"/>
    <property type="match status" value="1"/>
</dbReference>
<evidence type="ECO:0000256" key="3">
    <source>
        <dbReference type="ARBA" id="ARBA00022475"/>
    </source>
</evidence>
<evidence type="ECO:0000259" key="8">
    <source>
        <dbReference type="PROSITE" id="PS50850"/>
    </source>
</evidence>
<dbReference type="Proteomes" id="UP000240978">
    <property type="component" value="Unassembled WGS sequence"/>
</dbReference>
<feature type="transmembrane region" description="Helical" evidence="7">
    <location>
        <begin position="301"/>
        <end position="318"/>
    </location>
</feature>
<dbReference type="PANTHER" id="PTHR42718:SF49">
    <property type="entry name" value="EXPORT PROTEIN"/>
    <property type="match status" value="1"/>
</dbReference>
<dbReference type="OrthoDB" id="783189at2"/>
<accession>A0A2P8GLW0</accession>
<dbReference type="InterPro" id="IPR036259">
    <property type="entry name" value="MFS_trans_sf"/>
</dbReference>
<dbReference type="EMBL" id="PYGK01000002">
    <property type="protein sequence ID" value="PSL34925.1"/>
    <property type="molecule type" value="Genomic_DNA"/>
</dbReference>
<feature type="transmembrane region" description="Helical" evidence="7">
    <location>
        <begin position="330"/>
        <end position="350"/>
    </location>
</feature>
<evidence type="ECO:0000256" key="1">
    <source>
        <dbReference type="ARBA" id="ARBA00004651"/>
    </source>
</evidence>
<dbReference type="PROSITE" id="PS50850">
    <property type="entry name" value="MFS"/>
    <property type="match status" value="1"/>
</dbReference>
<proteinExistence type="predicted"/>
<feature type="transmembrane region" description="Helical" evidence="7">
    <location>
        <begin position="14"/>
        <end position="36"/>
    </location>
</feature>
<reference evidence="9 10" key="1">
    <citation type="submission" date="2018-03" db="EMBL/GenBank/DDBJ databases">
        <title>Genomic Encyclopedia of Archaeal and Bacterial Type Strains, Phase II (KMG-II): from individual species to whole genera.</title>
        <authorList>
            <person name="Goeker M."/>
        </authorList>
    </citation>
    <scope>NUCLEOTIDE SEQUENCE [LARGE SCALE GENOMIC DNA]</scope>
    <source>
        <strain evidence="9 10">DSM 18107</strain>
    </source>
</reference>
<keyword evidence="4 7" id="KW-0812">Transmembrane</keyword>
<feature type="transmembrane region" description="Helical" evidence="7">
    <location>
        <begin position="271"/>
        <end position="295"/>
    </location>
</feature>
<evidence type="ECO:0000256" key="4">
    <source>
        <dbReference type="ARBA" id="ARBA00022692"/>
    </source>
</evidence>
<feature type="transmembrane region" description="Helical" evidence="7">
    <location>
        <begin position="202"/>
        <end position="220"/>
    </location>
</feature>
<feature type="transmembrane region" description="Helical" evidence="7">
    <location>
        <begin position="167"/>
        <end position="190"/>
    </location>
</feature>
<sequence length="520" mass="55479">MTDQTKGLPTNPRALIAICLAALMFGLEITSVPVILPTLEKTLGSNFSQLQWIMNAYTIACTMVLMGTGTLADRFGRKRVFIINVIGFGITSIVCGIAGTTELLIASRFFQGMTGGAMFICTIALLSHQYPQGPQRSKAFAAWGIIAGIGLGFGPIIGSIISETINWRWVFLIHGALALGTILLTIPAIAESRDPNAGKLDLIGIVLLSAAVFALTYYITQGPENGFTSTSSLLVLLAAVVLIIGFVLAELRQPYPMIDFKVFRIRRFTGAMMGCIGMNFSFWPLMVFLPLYFQVALRCDTLTTGLCLLAYTLPTLLFPPVGERLMQRYGAGRVIPAGLLLIGTGFFTMYASGSTWITLLSGCVLAGSGLGMVNTPVTNTATGAVPGNRAGMASGIDVSCRLITLAINIALMGFLLVQGTFSYLSDALPLAGSDKLFELSKQLVAGSLKEEQTVNIATLTGTHQQAFFGKALEQGFGSVFLYGGVGVSVLALISFLIFNLQLRTNSPQLIRPVAELSSDK</sequence>
<feature type="domain" description="Major facilitator superfamily (MFS) profile" evidence="8">
    <location>
        <begin position="14"/>
        <end position="502"/>
    </location>
</feature>
<dbReference type="AlphaFoldDB" id="A0A2P8GLW0"/>
<feature type="transmembrane region" description="Helical" evidence="7">
    <location>
        <begin position="80"/>
        <end position="99"/>
    </location>
</feature>
<name>A0A2P8GLW0_9BACT</name>
<comment type="caution">
    <text evidence="9">The sequence shown here is derived from an EMBL/GenBank/DDBJ whole genome shotgun (WGS) entry which is preliminary data.</text>
</comment>
<keyword evidence="2" id="KW-0813">Transport</keyword>
<feature type="transmembrane region" description="Helical" evidence="7">
    <location>
        <begin position="105"/>
        <end position="127"/>
    </location>
</feature>
<feature type="transmembrane region" description="Helical" evidence="7">
    <location>
        <begin position="56"/>
        <end position="73"/>
    </location>
</feature>
<evidence type="ECO:0000313" key="9">
    <source>
        <dbReference type="EMBL" id="PSL34925.1"/>
    </source>
</evidence>
<dbReference type="InterPro" id="IPR011701">
    <property type="entry name" value="MFS"/>
</dbReference>
<keyword evidence="10" id="KW-1185">Reference proteome</keyword>
<evidence type="ECO:0000256" key="2">
    <source>
        <dbReference type="ARBA" id="ARBA00022448"/>
    </source>
</evidence>
<organism evidence="9 10">
    <name type="scientific">Chitinophaga ginsengisoli</name>
    <dbReference type="NCBI Taxonomy" id="363837"/>
    <lineage>
        <taxon>Bacteria</taxon>
        <taxon>Pseudomonadati</taxon>
        <taxon>Bacteroidota</taxon>
        <taxon>Chitinophagia</taxon>
        <taxon>Chitinophagales</taxon>
        <taxon>Chitinophagaceae</taxon>
        <taxon>Chitinophaga</taxon>
    </lineage>
</organism>
<keyword evidence="3" id="KW-1003">Cell membrane</keyword>
<keyword evidence="5 7" id="KW-1133">Transmembrane helix</keyword>
<dbReference type="InterPro" id="IPR004638">
    <property type="entry name" value="EmrB-like"/>
</dbReference>
<comment type="subcellular location">
    <subcellularLocation>
        <location evidence="1">Cell membrane</location>
        <topology evidence="1">Multi-pass membrane protein</topology>
    </subcellularLocation>
</comment>
<evidence type="ECO:0000256" key="6">
    <source>
        <dbReference type="ARBA" id="ARBA00023136"/>
    </source>
</evidence>
<feature type="transmembrane region" description="Helical" evidence="7">
    <location>
        <begin position="356"/>
        <end position="377"/>
    </location>
</feature>
<dbReference type="Gene3D" id="1.20.1250.20">
    <property type="entry name" value="MFS general substrate transporter like domains"/>
    <property type="match status" value="2"/>
</dbReference>
<gene>
    <name evidence="9" type="ORF">CLV42_102499</name>
</gene>
<dbReference type="PANTHER" id="PTHR42718">
    <property type="entry name" value="MAJOR FACILITATOR SUPERFAMILY MULTIDRUG TRANSPORTER MFSC"/>
    <property type="match status" value="1"/>
</dbReference>